<dbReference type="Gene3D" id="2.60.40.1430">
    <property type="entry name" value="Perfringolysin, domain 4"/>
    <property type="match status" value="1"/>
</dbReference>
<dbReference type="CDD" id="cd00741">
    <property type="entry name" value="Lipase"/>
    <property type="match status" value="1"/>
</dbReference>
<feature type="domain" description="Fucolectin tachylectin-4 pentraxin-1" evidence="10">
    <location>
        <begin position="510"/>
        <end position="643"/>
    </location>
</feature>
<dbReference type="InterPro" id="IPR035390">
    <property type="entry name" value="Thiol_cytolys_C"/>
</dbReference>
<dbReference type="PANTHER" id="PTHR45713">
    <property type="entry name" value="FTP DOMAIN-CONTAINING PROTEIN"/>
    <property type="match status" value="1"/>
</dbReference>
<dbReference type="GO" id="GO:0042806">
    <property type="term" value="F:fucose binding"/>
    <property type="evidence" value="ECO:0007669"/>
    <property type="project" value="UniProtKB-ARBA"/>
</dbReference>
<dbReference type="InterPro" id="IPR008979">
    <property type="entry name" value="Galactose-bd-like_sf"/>
</dbReference>
<dbReference type="InterPro" id="IPR051941">
    <property type="entry name" value="BG_Antigen-Binding_Lectin"/>
</dbReference>
<accession>A0A0T8U6S9</accession>
<dbReference type="Gene3D" id="3.40.50.1820">
    <property type="entry name" value="alpha/beta hydrolase"/>
    <property type="match status" value="1"/>
</dbReference>
<comment type="subunit">
    <text evidence="3">Homotrimer.</text>
</comment>
<gene>
    <name evidence="11" type="primary">ply_2</name>
    <name evidence="11" type="ORF">ERS021757_00881</name>
</gene>
<evidence type="ECO:0000256" key="9">
    <source>
        <dbReference type="SAM" id="MobiDB-lite"/>
    </source>
</evidence>
<dbReference type="GO" id="GO:0006629">
    <property type="term" value="P:lipid metabolic process"/>
    <property type="evidence" value="ECO:0007669"/>
    <property type="project" value="InterPro"/>
</dbReference>
<reference evidence="12" key="1">
    <citation type="submission" date="2015-03" db="EMBL/GenBank/DDBJ databases">
        <authorList>
            <consortium name="Pathogen Informatics"/>
        </authorList>
    </citation>
    <scope>NUCLEOTIDE SEQUENCE [LARGE SCALE GENOMIC DNA]</scope>
    <source>
        <strain evidence="12">SMRU2248</strain>
    </source>
</reference>
<evidence type="ECO:0000256" key="2">
    <source>
        <dbReference type="ARBA" id="ARBA00010147"/>
    </source>
</evidence>
<comment type="similarity">
    <text evidence="2">Belongs to the fucolectin family.</text>
</comment>
<dbReference type="SUPFAM" id="SSF49785">
    <property type="entry name" value="Galactose-binding domain-like"/>
    <property type="match status" value="2"/>
</dbReference>
<dbReference type="InterPro" id="IPR002921">
    <property type="entry name" value="Fungal_lipase-type"/>
</dbReference>
<dbReference type="EMBL" id="CMJT01000006">
    <property type="protein sequence ID" value="CKA89471.1"/>
    <property type="molecule type" value="Genomic_DNA"/>
</dbReference>
<comment type="function">
    <text evidence="1">Acts as a defensive agent. Recognizes blood group fucosylated oligosaccharides including A, B, H and Lewis B-type antigens. Does not recognize Lewis A antigen and has low affinity for monovalent haptens.</text>
</comment>
<dbReference type="GO" id="GO:0010185">
    <property type="term" value="P:regulation of cellular defense response"/>
    <property type="evidence" value="ECO:0007669"/>
    <property type="project" value="UniProtKB-ARBA"/>
</dbReference>
<dbReference type="Pfam" id="PF01764">
    <property type="entry name" value="Lipase_3"/>
    <property type="match status" value="1"/>
</dbReference>
<protein>
    <submittedName>
        <fullName evidence="11">LPXTG-motif cell wall anchor domain-containing protein</fullName>
    </submittedName>
</protein>
<evidence type="ECO:0000256" key="4">
    <source>
        <dbReference type="ARBA" id="ARBA00022723"/>
    </source>
</evidence>
<dbReference type="NCBIfam" id="TIGR01168">
    <property type="entry name" value="YSIRK_signal"/>
    <property type="match status" value="1"/>
</dbReference>
<dbReference type="RefSeq" id="WP_078934289.1">
    <property type="nucleotide sequence ID" value="NZ_CMJT01000006.1"/>
</dbReference>
<dbReference type="SMART" id="SM00607">
    <property type="entry name" value="FTP"/>
    <property type="match status" value="2"/>
</dbReference>
<dbReference type="Gene3D" id="2.60.120.260">
    <property type="entry name" value="Galactose-binding domain-like"/>
    <property type="match status" value="2"/>
</dbReference>
<feature type="domain" description="Fucolectin tachylectin-4 pentraxin-1" evidence="10">
    <location>
        <begin position="644"/>
        <end position="784"/>
    </location>
</feature>
<keyword evidence="7" id="KW-0106">Calcium</keyword>
<dbReference type="GO" id="GO:0015485">
    <property type="term" value="F:cholesterol binding"/>
    <property type="evidence" value="ECO:0007669"/>
    <property type="project" value="InterPro"/>
</dbReference>
<dbReference type="Pfam" id="PF04650">
    <property type="entry name" value="YSIRK_signal"/>
    <property type="match status" value="1"/>
</dbReference>
<feature type="compositionally biased region" description="Basic and acidic residues" evidence="9">
    <location>
        <begin position="90"/>
        <end position="101"/>
    </location>
</feature>
<keyword evidence="6" id="KW-0430">Lectin</keyword>
<dbReference type="SUPFAM" id="SSF53474">
    <property type="entry name" value="alpha/beta-Hydrolases"/>
    <property type="match status" value="1"/>
</dbReference>
<evidence type="ECO:0000256" key="7">
    <source>
        <dbReference type="ARBA" id="ARBA00022837"/>
    </source>
</evidence>
<organism evidence="11 12">
    <name type="scientific">Streptococcus pseudopneumoniae</name>
    <dbReference type="NCBI Taxonomy" id="257758"/>
    <lineage>
        <taxon>Bacteria</taxon>
        <taxon>Bacillati</taxon>
        <taxon>Bacillota</taxon>
        <taxon>Bacilli</taxon>
        <taxon>Lactobacillales</taxon>
        <taxon>Streptococcaceae</taxon>
        <taxon>Streptococcus</taxon>
    </lineage>
</organism>
<keyword evidence="5" id="KW-0732">Signal</keyword>
<dbReference type="InterPro" id="IPR006585">
    <property type="entry name" value="FTP1"/>
</dbReference>
<dbReference type="InterPro" id="IPR029058">
    <property type="entry name" value="AB_hydrolase_fold"/>
</dbReference>
<dbReference type="GO" id="GO:0046872">
    <property type="term" value="F:metal ion binding"/>
    <property type="evidence" value="ECO:0007669"/>
    <property type="project" value="UniProtKB-KW"/>
</dbReference>
<dbReference type="InterPro" id="IPR036359">
    <property type="entry name" value="Thiol_cytolysin_sf"/>
</dbReference>
<dbReference type="SUPFAM" id="SSF56978">
    <property type="entry name" value="Perfringolysin"/>
    <property type="match status" value="1"/>
</dbReference>
<evidence type="ECO:0000313" key="12">
    <source>
        <dbReference type="Proteomes" id="UP000041827"/>
    </source>
</evidence>
<dbReference type="PANTHER" id="PTHR45713:SF6">
    <property type="entry name" value="F5_8 TYPE C DOMAIN-CONTAINING PROTEIN"/>
    <property type="match status" value="1"/>
</dbReference>
<evidence type="ECO:0000259" key="10">
    <source>
        <dbReference type="SMART" id="SM00607"/>
    </source>
</evidence>
<sequence length="915" mass="103599">MKIGQRIMRFGIKKLSIGVVSVAVGFAFLAPAGISANEVKQDVTSEVATRVLDSKEELREPENVAPKLETPLREEARLAPQPLPEASEVLENKKEESKVEITEPVQDSPILAPVEETKEEVVTEKPTNTRSLTAEDLVKISKGELHLENDLIDESLYGEKVLDLEGDDDQDGIKNKDELYVYNKDGKDYLGYNSHPLLADSDGDGLADGEDDNKKEWYVTDRDSLLFMELAYRDDDYIEKILDHKNPFPSLYLDRQEYKLMHNELAPFWKMKKAYHTESGLDAFLFETKSDLPYLKNGTVHMLAIRGTRVNDAKDLSADLVLLGGNKPAQADDIRKVVGELAKDTSITKLYMTGHSLGGYLAQIAAVEAYQKYPDFYNHVLRKVTTFSAPKVITSRTVWNAKNGFWDVGLESRKLAVSGKIKHYVVDNDNVVTPLIHNDRDIVTFTGNSRFKHRSRGYFESRMNDIPNFNIGKRATLDKHSYRDPKLDKVRFFKKQALPQSSSQPSAEPMENIALGKQVTQSSTAFGGDARRAVDGKVDGNYGHNSVTHTNFQSKPWWQVDLAKEETIRQINIYNRTDTAQDRLANFDVILLDSFGKEIERKRITSLKDVSAQIAINHKKARYVRIELEGYNALSLAEVQVYRAENIAWKKQAKQSSTDFGGDASRALDGNANSSYSQQSITHTKFENQPWWEVDLGRTEQVGLVRLHNRGDGELSKRLSDFDVILYDEKGKEVARQYVAKLDGTSLDVQLNGKLGRRVRVQLRKNNQALSLAEVEVFRFIATNGETATQVSKPVQPISQTPAKEKTLTIQHSGAYIARYSITWEEVTVDKDGNQVVRSRSWEGNGRNQTAGFVLNFPIKENMRNLRIKIEKKTGLLWNRWQTIYENRPILAQPHRKITHWGTTLNSKISDDDVL</sequence>
<evidence type="ECO:0000256" key="1">
    <source>
        <dbReference type="ARBA" id="ARBA00002219"/>
    </source>
</evidence>
<proteinExistence type="inferred from homology"/>
<evidence type="ECO:0000256" key="6">
    <source>
        <dbReference type="ARBA" id="ARBA00022734"/>
    </source>
</evidence>
<dbReference type="AlphaFoldDB" id="A0A0T8U6S9"/>
<name>A0A0T8U6S9_9STRE</name>
<dbReference type="Pfam" id="PF17440">
    <property type="entry name" value="Thiol_cytolys_C"/>
    <property type="match status" value="1"/>
</dbReference>
<dbReference type="InterPro" id="IPR005877">
    <property type="entry name" value="YSIRK_signal_dom"/>
</dbReference>
<evidence type="ECO:0000256" key="8">
    <source>
        <dbReference type="ARBA" id="ARBA00023157"/>
    </source>
</evidence>
<evidence type="ECO:0000313" key="11">
    <source>
        <dbReference type="EMBL" id="CKA89471.1"/>
    </source>
</evidence>
<keyword evidence="8" id="KW-1015">Disulfide bond</keyword>
<dbReference type="Proteomes" id="UP000041827">
    <property type="component" value="Unassembled WGS sequence"/>
</dbReference>
<dbReference type="Pfam" id="PF22633">
    <property type="entry name" value="F5_F8_type_C_2"/>
    <property type="match status" value="2"/>
</dbReference>
<evidence type="ECO:0000256" key="3">
    <source>
        <dbReference type="ARBA" id="ARBA00011233"/>
    </source>
</evidence>
<dbReference type="InterPro" id="IPR038700">
    <property type="entry name" value="Thiol_cytolys_C_sf"/>
</dbReference>
<feature type="region of interest" description="Disordered" evidence="9">
    <location>
        <begin position="79"/>
        <end position="104"/>
    </location>
</feature>
<keyword evidence="4" id="KW-0479">Metal-binding</keyword>
<evidence type="ECO:0000256" key="5">
    <source>
        <dbReference type="ARBA" id="ARBA00022729"/>
    </source>
</evidence>